<dbReference type="PANTHER" id="PTHR43791">
    <property type="entry name" value="PERMEASE-RELATED"/>
    <property type="match status" value="1"/>
</dbReference>
<dbReference type="Pfam" id="PF07690">
    <property type="entry name" value="MFS_1"/>
    <property type="match status" value="1"/>
</dbReference>
<feature type="transmembrane region" description="Helical" evidence="7">
    <location>
        <begin position="405"/>
        <end position="425"/>
    </location>
</feature>
<dbReference type="FunFam" id="1.20.1250.20:FF:000013">
    <property type="entry name" value="MFS general substrate transporter"/>
    <property type="match status" value="1"/>
</dbReference>
<gene>
    <name evidence="9" type="primary">PARPA_05802.1 scaffold 19890</name>
</gene>
<reference evidence="9 10" key="1">
    <citation type="submission" date="2014-09" db="EMBL/GenBank/DDBJ databases">
        <authorList>
            <person name="Ellenberger Sabrina"/>
        </authorList>
    </citation>
    <scope>NUCLEOTIDE SEQUENCE [LARGE SCALE GENOMIC DNA]</scope>
    <source>
        <strain evidence="9 10">CBS 412.66</strain>
    </source>
</reference>
<feature type="transmembrane region" description="Helical" evidence="7">
    <location>
        <begin position="212"/>
        <end position="231"/>
    </location>
</feature>
<feature type="transmembrane region" description="Helical" evidence="7">
    <location>
        <begin position="83"/>
        <end position="104"/>
    </location>
</feature>
<feature type="region of interest" description="Disordered" evidence="6">
    <location>
        <begin position="1"/>
        <end position="23"/>
    </location>
</feature>
<evidence type="ECO:0000256" key="6">
    <source>
        <dbReference type="SAM" id="MobiDB-lite"/>
    </source>
</evidence>
<feature type="compositionally biased region" description="Low complexity" evidence="6">
    <location>
        <begin position="1"/>
        <end position="10"/>
    </location>
</feature>
<evidence type="ECO:0000313" key="9">
    <source>
        <dbReference type="EMBL" id="CEP11901.1"/>
    </source>
</evidence>
<feature type="transmembrane region" description="Helical" evidence="7">
    <location>
        <begin position="277"/>
        <end position="299"/>
    </location>
</feature>
<proteinExistence type="predicted"/>
<dbReference type="Gene3D" id="1.20.1250.20">
    <property type="entry name" value="MFS general substrate transporter like domains"/>
    <property type="match status" value="2"/>
</dbReference>
<sequence>MSDQNSSASVSEKEKGSSSVGYSHEDQIDALENIDPKVEARIRRKFDMRVVPMATLIYLMAFIDRSNMGNAKNLGMTQDLELTGNRFSITLTTFFITYVLCEVPTNIMCKKFGPRIWLSMIVFAFGIVSMCLAFCTSYAGLATARAFLGLAEAGIMPGISYMLSTFYRRHELVTRVGIYASFASLAGAFGGLLAIGFSKIPPWGMMHTWRNIFFFEGVLTFAAGIACYFVLPDSPETATFLTEEEKHVASMRIRLETLTHEQTKLKRIHFVLGMKNWNILFMSVGLFCSLLCMNSIALFMPSLLASMGFDSVKSQLMTVPPYACGTIFCIAAAIVSDRFKTRGPILIFAAGPLIIIAFIILLTVETTGVRYMAIFFATCGAFTGSPVFVAWLVNNSSGPMVRAIASAFAVSVGSLGGLVATWTYLAEEAPEYKAGHIINLCAGCVIVISATLATLSFRWENRKRAQGKRDYLLVGLTEEQIGELGHTHPDFRYTT</sequence>
<dbReference type="Proteomes" id="UP000054107">
    <property type="component" value="Unassembled WGS sequence"/>
</dbReference>
<feature type="transmembrane region" description="Helical" evidence="7">
    <location>
        <begin position="319"/>
        <end position="336"/>
    </location>
</feature>
<evidence type="ECO:0000259" key="8">
    <source>
        <dbReference type="PROSITE" id="PS50850"/>
    </source>
</evidence>
<evidence type="ECO:0000256" key="7">
    <source>
        <dbReference type="SAM" id="Phobius"/>
    </source>
</evidence>
<feature type="transmembrane region" description="Helical" evidence="7">
    <location>
        <begin position="116"/>
        <end position="140"/>
    </location>
</feature>
<dbReference type="SUPFAM" id="SSF103473">
    <property type="entry name" value="MFS general substrate transporter"/>
    <property type="match status" value="1"/>
</dbReference>
<evidence type="ECO:0000256" key="4">
    <source>
        <dbReference type="ARBA" id="ARBA00022989"/>
    </source>
</evidence>
<dbReference type="GO" id="GO:0016020">
    <property type="term" value="C:membrane"/>
    <property type="evidence" value="ECO:0007669"/>
    <property type="project" value="UniProtKB-SubCell"/>
</dbReference>
<evidence type="ECO:0000256" key="1">
    <source>
        <dbReference type="ARBA" id="ARBA00004141"/>
    </source>
</evidence>
<dbReference type="PROSITE" id="PS50850">
    <property type="entry name" value="MFS"/>
    <property type="match status" value="1"/>
</dbReference>
<feature type="transmembrane region" description="Helical" evidence="7">
    <location>
        <begin position="343"/>
        <end position="364"/>
    </location>
</feature>
<feature type="transmembrane region" description="Helical" evidence="7">
    <location>
        <begin position="176"/>
        <end position="200"/>
    </location>
</feature>
<keyword evidence="4 7" id="KW-1133">Transmembrane helix</keyword>
<feature type="transmembrane region" description="Helical" evidence="7">
    <location>
        <begin position="146"/>
        <end position="164"/>
    </location>
</feature>
<evidence type="ECO:0000256" key="2">
    <source>
        <dbReference type="ARBA" id="ARBA00022448"/>
    </source>
</evidence>
<dbReference type="InterPro" id="IPR020846">
    <property type="entry name" value="MFS_dom"/>
</dbReference>
<feature type="transmembrane region" description="Helical" evidence="7">
    <location>
        <begin position="46"/>
        <end position="63"/>
    </location>
</feature>
<name>A0A0B7N0T9_9FUNG</name>
<evidence type="ECO:0000256" key="3">
    <source>
        <dbReference type="ARBA" id="ARBA00022692"/>
    </source>
</evidence>
<dbReference type="STRING" id="35722.A0A0B7N0T9"/>
<feature type="domain" description="Major facilitator superfamily (MFS) profile" evidence="8">
    <location>
        <begin position="50"/>
        <end position="462"/>
    </location>
</feature>
<evidence type="ECO:0000256" key="5">
    <source>
        <dbReference type="ARBA" id="ARBA00023136"/>
    </source>
</evidence>
<dbReference type="FunFam" id="1.20.1250.20:FF:000034">
    <property type="entry name" value="MFS general substrate transporter"/>
    <property type="match status" value="1"/>
</dbReference>
<dbReference type="InterPro" id="IPR036259">
    <property type="entry name" value="MFS_trans_sf"/>
</dbReference>
<protein>
    <recommendedName>
        <fullName evidence="8">Major facilitator superfamily (MFS) profile domain-containing protein</fullName>
    </recommendedName>
</protein>
<feature type="transmembrane region" description="Helical" evidence="7">
    <location>
        <begin position="437"/>
        <end position="459"/>
    </location>
</feature>
<evidence type="ECO:0000313" key="10">
    <source>
        <dbReference type="Proteomes" id="UP000054107"/>
    </source>
</evidence>
<organism evidence="9 10">
    <name type="scientific">Parasitella parasitica</name>
    <dbReference type="NCBI Taxonomy" id="35722"/>
    <lineage>
        <taxon>Eukaryota</taxon>
        <taxon>Fungi</taxon>
        <taxon>Fungi incertae sedis</taxon>
        <taxon>Mucoromycota</taxon>
        <taxon>Mucoromycotina</taxon>
        <taxon>Mucoromycetes</taxon>
        <taxon>Mucorales</taxon>
        <taxon>Mucorineae</taxon>
        <taxon>Mucoraceae</taxon>
        <taxon>Parasitella</taxon>
    </lineage>
</organism>
<dbReference type="OrthoDB" id="2985014at2759"/>
<dbReference type="InterPro" id="IPR011701">
    <property type="entry name" value="MFS"/>
</dbReference>
<dbReference type="PANTHER" id="PTHR43791:SF53">
    <property type="entry name" value="MAJOR FACILITATOR SUPERFAMILY (MFS) PROFILE DOMAIN-CONTAINING PROTEIN"/>
    <property type="match status" value="1"/>
</dbReference>
<keyword evidence="3 7" id="KW-0812">Transmembrane</keyword>
<dbReference type="GO" id="GO:0022857">
    <property type="term" value="F:transmembrane transporter activity"/>
    <property type="evidence" value="ECO:0007669"/>
    <property type="project" value="InterPro"/>
</dbReference>
<feature type="transmembrane region" description="Helical" evidence="7">
    <location>
        <begin position="370"/>
        <end position="393"/>
    </location>
</feature>
<dbReference type="AlphaFoldDB" id="A0A0B7N0T9"/>
<accession>A0A0B7N0T9</accession>
<keyword evidence="5 7" id="KW-0472">Membrane</keyword>
<dbReference type="EMBL" id="LN727106">
    <property type="protein sequence ID" value="CEP11901.1"/>
    <property type="molecule type" value="Genomic_DNA"/>
</dbReference>
<comment type="subcellular location">
    <subcellularLocation>
        <location evidence="1">Membrane</location>
        <topology evidence="1">Multi-pass membrane protein</topology>
    </subcellularLocation>
</comment>
<keyword evidence="10" id="KW-1185">Reference proteome</keyword>
<keyword evidence="2" id="KW-0813">Transport</keyword>